<dbReference type="InterPro" id="IPR013974">
    <property type="entry name" value="SAF"/>
</dbReference>
<dbReference type="SMART" id="SM00858">
    <property type="entry name" value="SAF"/>
    <property type="match status" value="1"/>
</dbReference>
<accession>A0A5C4N634</accession>
<evidence type="ECO:0000313" key="3">
    <source>
        <dbReference type="Proteomes" id="UP000305709"/>
    </source>
</evidence>
<reference evidence="2 3" key="1">
    <citation type="submission" date="2019-06" db="EMBL/GenBank/DDBJ databases">
        <authorList>
            <person name="Jiang L."/>
        </authorList>
    </citation>
    <scope>NUCLEOTIDE SEQUENCE [LARGE SCALE GENOMIC DNA]</scope>
    <source>
        <strain evidence="2 3">YIM 48858</strain>
    </source>
</reference>
<dbReference type="Proteomes" id="UP000305709">
    <property type="component" value="Unassembled WGS sequence"/>
</dbReference>
<dbReference type="InterPro" id="IPR017592">
    <property type="entry name" value="Pilus_assmbl_Flp-typ_CpaB"/>
</dbReference>
<evidence type="ECO:0000313" key="2">
    <source>
        <dbReference type="EMBL" id="TNC59233.1"/>
    </source>
</evidence>
<dbReference type="AlphaFoldDB" id="A0A5C4N634"/>
<dbReference type="CDD" id="cd11614">
    <property type="entry name" value="SAF_CpaB_FlgA_like"/>
    <property type="match status" value="1"/>
</dbReference>
<dbReference type="Pfam" id="PF16976">
    <property type="entry name" value="RcpC"/>
    <property type="match status" value="1"/>
</dbReference>
<dbReference type="NCBIfam" id="TIGR03177">
    <property type="entry name" value="pilus_cpaB"/>
    <property type="match status" value="1"/>
</dbReference>
<dbReference type="RefSeq" id="WP_139084137.1">
    <property type="nucleotide sequence ID" value="NZ_VDFV01000121.1"/>
</dbReference>
<proteinExistence type="predicted"/>
<evidence type="ECO:0000259" key="1">
    <source>
        <dbReference type="SMART" id="SM00858"/>
    </source>
</evidence>
<organism evidence="2 3">
    <name type="scientific">Rubellimicrobium roseum</name>
    <dbReference type="NCBI Taxonomy" id="687525"/>
    <lineage>
        <taxon>Bacteria</taxon>
        <taxon>Pseudomonadati</taxon>
        <taxon>Pseudomonadota</taxon>
        <taxon>Alphaproteobacteria</taxon>
        <taxon>Rhodobacterales</taxon>
        <taxon>Roseobacteraceae</taxon>
        <taxon>Rubellimicrobium</taxon>
    </lineage>
</organism>
<dbReference type="EMBL" id="VDFV01000121">
    <property type="protein sequence ID" value="TNC59233.1"/>
    <property type="molecule type" value="Genomic_DNA"/>
</dbReference>
<dbReference type="Pfam" id="PF08666">
    <property type="entry name" value="SAF"/>
    <property type="match status" value="1"/>
</dbReference>
<sequence length="279" mass="29255">MRLSSILIVLTGFGVAGGSVYAARDYLEAQAQAARDSGISTVSVLVAARDIPFGQLIEPHMVSSMDWPVDAVPAGAFTDPAALLPIEGQEPRRAMRAIAQGELMSASRVSGFGEKVTIAQTLSENTRAMAIKVDAETAVGGFVTPGDFVDVVLTQGSSETLRAITILQNIRVIGVDQDAHEENDAPVVARTVTVEVTPDQGQRLALAQKAGTLSLSLRDPAAAEDMPLEAISLNDLLQIAPPEEPAPVEVASAPAPEPAPAPRRAITVRRGGVVSMEEY</sequence>
<gene>
    <name evidence="2" type="primary">cpaB</name>
    <name evidence="2" type="ORF">FHG71_23025</name>
</gene>
<protein>
    <submittedName>
        <fullName evidence="2">Flp pilus assembly protein CpaB</fullName>
    </submittedName>
</protein>
<dbReference type="OrthoDB" id="163768at2"/>
<name>A0A5C4N634_9RHOB</name>
<keyword evidence="3" id="KW-1185">Reference proteome</keyword>
<feature type="domain" description="SAF" evidence="1">
    <location>
        <begin position="42"/>
        <end position="110"/>
    </location>
</feature>
<dbReference type="InterPro" id="IPR031571">
    <property type="entry name" value="RcpC_dom"/>
</dbReference>
<comment type="caution">
    <text evidence="2">The sequence shown here is derived from an EMBL/GenBank/DDBJ whole genome shotgun (WGS) entry which is preliminary data.</text>
</comment>